<evidence type="ECO:0008006" key="3">
    <source>
        <dbReference type="Google" id="ProtNLM"/>
    </source>
</evidence>
<evidence type="ECO:0000313" key="2">
    <source>
        <dbReference type="EMBL" id="SVC42365.1"/>
    </source>
</evidence>
<accession>A0A382M339</accession>
<sequence length="134" mass="14679">MQQILGAAMITIGIIMFILRPILQGDEAPLTSADGDKKELDNQRKMSALKGLRDAEYDYHSGKLDEEDFQALRLEMASEVLGVIEKSDKANDAEIEEEIRRVREGLSAGLVCLGCGEVNKKGSYFCGQCGAQLP</sequence>
<keyword evidence="1" id="KW-1133">Transmembrane helix</keyword>
<protein>
    <recommendedName>
        <fullName evidence="3">Zinc-ribbon domain-containing protein</fullName>
    </recommendedName>
</protein>
<evidence type="ECO:0000256" key="1">
    <source>
        <dbReference type="SAM" id="Phobius"/>
    </source>
</evidence>
<organism evidence="2">
    <name type="scientific">marine metagenome</name>
    <dbReference type="NCBI Taxonomy" id="408172"/>
    <lineage>
        <taxon>unclassified sequences</taxon>
        <taxon>metagenomes</taxon>
        <taxon>ecological metagenomes</taxon>
    </lineage>
</organism>
<name>A0A382M339_9ZZZZ</name>
<dbReference type="AlphaFoldDB" id="A0A382M339"/>
<dbReference type="EMBL" id="UINC01090429">
    <property type="protein sequence ID" value="SVC42365.1"/>
    <property type="molecule type" value="Genomic_DNA"/>
</dbReference>
<proteinExistence type="predicted"/>
<keyword evidence="1" id="KW-0472">Membrane</keyword>
<gene>
    <name evidence="2" type="ORF">METZ01_LOCUS295219</name>
</gene>
<keyword evidence="1" id="KW-0812">Transmembrane</keyword>
<reference evidence="2" key="1">
    <citation type="submission" date="2018-05" db="EMBL/GenBank/DDBJ databases">
        <authorList>
            <person name="Lanie J.A."/>
            <person name="Ng W.-L."/>
            <person name="Kazmierczak K.M."/>
            <person name="Andrzejewski T.M."/>
            <person name="Davidsen T.M."/>
            <person name="Wayne K.J."/>
            <person name="Tettelin H."/>
            <person name="Glass J.I."/>
            <person name="Rusch D."/>
            <person name="Podicherti R."/>
            <person name="Tsui H.-C.T."/>
            <person name="Winkler M.E."/>
        </authorList>
    </citation>
    <scope>NUCLEOTIDE SEQUENCE</scope>
</reference>
<feature type="transmembrane region" description="Helical" evidence="1">
    <location>
        <begin position="6"/>
        <end position="23"/>
    </location>
</feature>